<dbReference type="Pfam" id="PF07677">
    <property type="entry name" value="A2M_recep"/>
    <property type="match status" value="1"/>
</dbReference>
<name>A0ABY7FRN9_MYAAR</name>
<proteinExistence type="predicted"/>
<dbReference type="EMBL" id="CP111024">
    <property type="protein sequence ID" value="WAR24690.1"/>
    <property type="molecule type" value="Genomic_DNA"/>
</dbReference>
<organism evidence="2 3">
    <name type="scientific">Mya arenaria</name>
    <name type="common">Soft-shell clam</name>
    <dbReference type="NCBI Taxonomy" id="6604"/>
    <lineage>
        <taxon>Eukaryota</taxon>
        <taxon>Metazoa</taxon>
        <taxon>Spiralia</taxon>
        <taxon>Lophotrochozoa</taxon>
        <taxon>Mollusca</taxon>
        <taxon>Bivalvia</taxon>
        <taxon>Autobranchia</taxon>
        <taxon>Heteroconchia</taxon>
        <taxon>Euheterodonta</taxon>
        <taxon>Imparidentia</taxon>
        <taxon>Neoheterodontei</taxon>
        <taxon>Myida</taxon>
        <taxon>Myoidea</taxon>
        <taxon>Myidae</taxon>
        <taxon>Mya</taxon>
    </lineage>
</organism>
<keyword evidence="3" id="KW-1185">Reference proteome</keyword>
<gene>
    <name evidence="2" type="ORF">MAR_038359</name>
</gene>
<feature type="non-terminal residue" evidence="2">
    <location>
        <position position="1"/>
    </location>
</feature>
<dbReference type="Gene3D" id="2.60.40.690">
    <property type="entry name" value="Alpha-macroglobulin, receptor-binding domain"/>
    <property type="match status" value="1"/>
</dbReference>
<sequence>RLTIFANVVEDVTGVNISAESFINVRPYDVAGEITRYSGDLYPGNASADIDVSLFYNIFIDLEDQDLRLEVDVIKESVNGFTVRSCISWLEEDISGMVVAEIGIPSGFNAFRYGISGHELLMRTEIQEKKVVLYLDQV</sequence>
<accession>A0ABY7FRN9</accession>
<dbReference type="Proteomes" id="UP001164746">
    <property type="component" value="Chromosome 13"/>
</dbReference>
<feature type="non-terminal residue" evidence="2">
    <location>
        <position position="138"/>
    </location>
</feature>
<dbReference type="InterPro" id="IPR036595">
    <property type="entry name" value="A-macroglobulin_rcpt-bd_sf"/>
</dbReference>
<protein>
    <recommendedName>
        <fullName evidence="1">Alpha-macroglobulin receptor-binding domain-containing protein</fullName>
    </recommendedName>
</protein>
<reference evidence="2" key="1">
    <citation type="submission" date="2022-11" db="EMBL/GenBank/DDBJ databases">
        <title>Centuries of genome instability and evolution in soft-shell clam transmissible cancer (bioRxiv).</title>
        <authorList>
            <person name="Hart S.F.M."/>
            <person name="Yonemitsu M.A."/>
            <person name="Giersch R.M."/>
            <person name="Beal B.F."/>
            <person name="Arriagada G."/>
            <person name="Davis B.W."/>
            <person name="Ostrander E.A."/>
            <person name="Goff S.P."/>
            <person name="Metzger M.J."/>
        </authorList>
    </citation>
    <scope>NUCLEOTIDE SEQUENCE</scope>
    <source>
        <strain evidence="2">MELC-2E11</strain>
        <tissue evidence="2">Siphon/mantle</tissue>
    </source>
</reference>
<feature type="domain" description="Alpha-macroglobulin receptor-binding" evidence="1">
    <location>
        <begin position="95"/>
        <end position="138"/>
    </location>
</feature>
<dbReference type="InterPro" id="IPR009048">
    <property type="entry name" value="A-macroglobulin_rcpt-bd"/>
</dbReference>
<evidence type="ECO:0000313" key="2">
    <source>
        <dbReference type="EMBL" id="WAR24690.1"/>
    </source>
</evidence>
<evidence type="ECO:0000313" key="3">
    <source>
        <dbReference type="Proteomes" id="UP001164746"/>
    </source>
</evidence>
<dbReference type="SUPFAM" id="SSF49410">
    <property type="entry name" value="Alpha-macroglobulin receptor domain"/>
    <property type="match status" value="1"/>
</dbReference>
<evidence type="ECO:0000259" key="1">
    <source>
        <dbReference type="Pfam" id="PF07677"/>
    </source>
</evidence>